<reference evidence="1 2" key="1">
    <citation type="submission" date="2017-07" db="EMBL/GenBank/DDBJ databases">
        <title>Phylogenetic study on the rhizospheric bacterium Ochrobactrum sp. A44.</title>
        <authorList>
            <person name="Krzyzanowska D.M."/>
            <person name="Ossowicki A."/>
            <person name="Rajewska M."/>
            <person name="Maciag T."/>
            <person name="Kaczynski Z."/>
            <person name="Czerwicka M."/>
            <person name="Jafra S."/>
        </authorList>
    </citation>
    <scope>NUCLEOTIDE SEQUENCE [LARGE SCALE GENOMIC DNA]</scope>
    <source>
        <strain evidence="1 2">CCUG 30717</strain>
    </source>
</reference>
<dbReference type="RefSeq" id="WP_094543454.1">
    <property type="nucleotide sequence ID" value="NZ_JBHEEM010000016.1"/>
</dbReference>
<dbReference type="EMBL" id="NNRM01000015">
    <property type="protein sequence ID" value="OYR28452.1"/>
    <property type="molecule type" value="Genomic_DNA"/>
</dbReference>
<comment type="caution">
    <text evidence="1">The sequence shown here is derived from an EMBL/GenBank/DDBJ whole genome shotgun (WGS) entry which is preliminary data.</text>
</comment>
<sequence>MSDFHYVELYAKFAGFRLMAMANRLGCNDEFSRGAHDGLVERLDQLVDLVRGALAAERELALAPSGPEADDLGERIWCAGQELTHYWGEPDGIDLLRNDVHVDWSTNEWYDSRTGRWHFVADFPAPREEVSDDRLYGLCAITRQIAAETGIYFNTFTTDLSIEGEEPDDERERYEAIDGLVW</sequence>
<gene>
    <name evidence="1" type="ORF">CEV34_1226</name>
</gene>
<dbReference type="AlphaFoldDB" id="A0A256GMV2"/>
<name>A0A256GMV2_9HYPH</name>
<keyword evidence="2" id="KW-1185">Reference proteome</keyword>
<dbReference type="Proteomes" id="UP000216188">
    <property type="component" value="Unassembled WGS sequence"/>
</dbReference>
<evidence type="ECO:0000313" key="1">
    <source>
        <dbReference type="EMBL" id="OYR28452.1"/>
    </source>
</evidence>
<protein>
    <submittedName>
        <fullName evidence="1">Uncharacterized protein</fullName>
    </submittedName>
</protein>
<evidence type="ECO:0000313" key="2">
    <source>
        <dbReference type="Proteomes" id="UP000216188"/>
    </source>
</evidence>
<accession>A0A256GMV2</accession>
<proteinExistence type="predicted"/>
<organism evidence="1 2">
    <name type="scientific">Brucella pseudogrignonensis</name>
    <dbReference type="NCBI Taxonomy" id="419475"/>
    <lineage>
        <taxon>Bacteria</taxon>
        <taxon>Pseudomonadati</taxon>
        <taxon>Pseudomonadota</taxon>
        <taxon>Alphaproteobacteria</taxon>
        <taxon>Hyphomicrobiales</taxon>
        <taxon>Brucellaceae</taxon>
        <taxon>Brucella/Ochrobactrum group</taxon>
        <taxon>Brucella</taxon>
    </lineage>
</organism>